<dbReference type="PROSITE" id="PS50928">
    <property type="entry name" value="ABC_TM1"/>
    <property type="match status" value="1"/>
</dbReference>
<organism evidence="10 11">
    <name type="scientific">Alkalicoccus halolimnae</name>
    <dbReference type="NCBI Taxonomy" id="1667239"/>
    <lineage>
        <taxon>Bacteria</taxon>
        <taxon>Bacillati</taxon>
        <taxon>Bacillota</taxon>
        <taxon>Bacilli</taxon>
        <taxon>Bacillales</taxon>
        <taxon>Bacillaceae</taxon>
        <taxon>Alkalicoccus</taxon>
    </lineage>
</organism>
<dbReference type="GO" id="GO:0005886">
    <property type="term" value="C:plasma membrane"/>
    <property type="evidence" value="ECO:0007669"/>
    <property type="project" value="UniProtKB-SubCell"/>
</dbReference>
<protein>
    <submittedName>
        <fullName evidence="10">ABC transporter permease</fullName>
    </submittedName>
</protein>
<dbReference type="EMBL" id="CP144914">
    <property type="protein sequence ID" value="WWD79912.1"/>
    <property type="molecule type" value="Genomic_DNA"/>
</dbReference>
<evidence type="ECO:0000256" key="7">
    <source>
        <dbReference type="ARBA" id="ARBA00023136"/>
    </source>
</evidence>
<keyword evidence="3" id="KW-1003">Cell membrane</keyword>
<dbReference type="PANTHER" id="PTHR43357">
    <property type="entry name" value="INNER MEMBRANE ABC TRANSPORTER PERMEASE PROTEIN YDCV"/>
    <property type="match status" value="1"/>
</dbReference>
<name>A0AAJ8LUK2_9BACI</name>
<evidence type="ECO:0000313" key="11">
    <source>
        <dbReference type="Proteomes" id="UP000321816"/>
    </source>
</evidence>
<evidence type="ECO:0000256" key="1">
    <source>
        <dbReference type="ARBA" id="ARBA00004429"/>
    </source>
</evidence>
<keyword evidence="7 8" id="KW-0472">Membrane</keyword>
<dbReference type="GO" id="GO:0055085">
    <property type="term" value="P:transmembrane transport"/>
    <property type="evidence" value="ECO:0007669"/>
    <property type="project" value="InterPro"/>
</dbReference>
<sequence length="289" mass="32933">MSSSVKGWLLAAPLLLFMLLFVGQGLFRAFQESMAFGGSEALFSSYEELLNDRTFWASFRISVYVAFTSTVFSLLIGLGLTRSLFRLFDTDRWKIIAWFPMLIPHFVGAYIVVLFFSPGGWFSSLTAEIGWIEGIRDFPIFVNDPLYIGVILTYIWKEVPFVVLMLLPVYQEIDWRMEEVGRSLGLRGWALFRAVEGPWVTAVLIEVFLILFVFIIGAFEVPALLGVTYPAMMPVLAFDWFYQAGWSERPLAQAMMVLLTAASVLLAFSLLYFSRKRRKKWLEGGGFHA</sequence>
<dbReference type="InterPro" id="IPR035906">
    <property type="entry name" value="MetI-like_sf"/>
</dbReference>
<reference evidence="10 11" key="1">
    <citation type="submission" date="2024-01" db="EMBL/GenBank/DDBJ databases">
        <title>Complete Genome Sequence of Alkalicoccus halolimnae BZ-SZ-XJ29T, a Moderately Halophilic Bacterium Isolated from a Salt Lake.</title>
        <authorList>
            <person name="Zhao B."/>
        </authorList>
    </citation>
    <scope>NUCLEOTIDE SEQUENCE [LARGE SCALE GENOMIC DNA]</scope>
    <source>
        <strain evidence="10 11">BZ-SZ-XJ29</strain>
    </source>
</reference>
<dbReference type="SUPFAM" id="SSF161098">
    <property type="entry name" value="MetI-like"/>
    <property type="match status" value="1"/>
</dbReference>
<feature type="transmembrane region" description="Helical" evidence="8">
    <location>
        <begin position="251"/>
        <end position="273"/>
    </location>
</feature>
<evidence type="ECO:0000256" key="3">
    <source>
        <dbReference type="ARBA" id="ARBA00022475"/>
    </source>
</evidence>
<evidence type="ECO:0000313" key="10">
    <source>
        <dbReference type="EMBL" id="WWD79912.1"/>
    </source>
</evidence>
<dbReference type="KEGG" id="ahal:FTX54_016205"/>
<evidence type="ECO:0000256" key="5">
    <source>
        <dbReference type="ARBA" id="ARBA00022692"/>
    </source>
</evidence>
<evidence type="ECO:0000256" key="8">
    <source>
        <dbReference type="SAM" id="Phobius"/>
    </source>
</evidence>
<keyword evidence="2" id="KW-0813">Transport</keyword>
<keyword evidence="11" id="KW-1185">Reference proteome</keyword>
<feature type="domain" description="ABC transmembrane type-1" evidence="9">
    <location>
        <begin position="59"/>
        <end position="270"/>
    </location>
</feature>
<dbReference type="Proteomes" id="UP000321816">
    <property type="component" value="Chromosome"/>
</dbReference>
<dbReference type="RefSeq" id="WP_246125557.1">
    <property type="nucleotide sequence ID" value="NZ_CP144914.1"/>
</dbReference>
<feature type="transmembrane region" description="Helical" evidence="8">
    <location>
        <begin position="97"/>
        <end position="116"/>
    </location>
</feature>
<accession>A0AAJ8LUK2</accession>
<feature type="transmembrane region" description="Helical" evidence="8">
    <location>
        <begin position="146"/>
        <end position="167"/>
    </location>
</feature>
<evidence type="ECO:0000256" key="4">
    <source>
        <dbReference type="ARBA" id="ARBA00022519"/>
    </source>
</evidence>
<feature type="transmembrane region" description="Helical" evidence="8">
    <location>
        <begin position="203"/>
        <end position="231"/>
    </location>
</feature>
<dbReference type="Gene3D" id="1.10.3720.10">
    <property type="entry name" value="MetI-like"/>
    <property type="match status" value="1"/>
</dbReference>
<dbReference type="InterPro" id="IPR000515">
    <property type="entry name" value="MetI-like"/>
</dbReference>
<evidence type="ECO:0000256" key="2">
    <source>
        <dbReference type="ARBA" id="ARBA00022448"/>
    </source>
</evidence>
<comment type="subcellular location">
    <subcellularLocation>
        <location evidence="1">Cell inner membrane</location>
        <topology evidence="1">Multi-pass membrane protein</topology>
    </subcellularLocation>
</comment>
<feature type="transmembrane region" description="Helical" evidence="8">
    <location>
        <begin position="61"/>
        <end position="85"/>
    </location>
</feature>
<keyword evidence="4" id="KW-0997">Cell inner membrane</keyword>
<keyword evidence="6 8" id="KW-1133">Transmembrane helix</keyword>
<gene>
    <name evidence="10" type="ORF">FTX54_016205</name>
</gene>
<dbReference type="PANTHER" id="PTHR43357:SF4">
    <property type="entry name" value="INNER MEMBRANE ABC TRANSPORTER PERMEASE PROTEIN YDCV"/>
    <property type="match status" value="1"/>
</dbReference>
<evidence type="ECO:0000256" key="6">
    <source>
        <dbReference type="ARBA" id="ARBA00022989"/>
    </source>
</evidence>
<dbReference type="AlphaFoldDB" id="A0AAJ8LUK2"/>
<keyword evidence="5 8" id="KW-0812">Transmembrane</keyword>
<dbReference type="CDD" id="cd06261">
    <property type="entry name" value="TM_PBP2"/>
    <property type="match status" value="1"/>
</dbReference>
<evidence type="ECO:0000259" key="9">
    <source>
        <dbReference type="PROSITE" id="PS50928"/>
    </source>
</evidence>
<proteinExistence type="predicted"/>